<name>A0A6A0A5W5_HAELA</name>
<dbReference type="AlphaFoldDB" id="A0A6A0A5W5"/>
<dbReference type="Proteomes" id="UP000485058">
    <property type="component" value="Unassembled WGS sequence"/>
</dbReference>
<comment type="caution">
    <text evidence="1">The sequence shown here is derived from an EMBL/GenBank/DDBJ whole genome shotgun (WGS) entry which is preliminary data.</text>
</comment>
<proteinExistence type="predicted"/>
<evidence type="ECO:0000313" key="2">
    <source>
        <dbReference type="Proteomes" id="UP000485058"/>
    </source>
</evidence>
<gene>
    <name evidence="1" type="ORF">HaLaN_26286</name>
</gene>
<evidence type="ECO:0000313" key="1">
    <source>
        <dbReference type="EMBL" id="GFH27896.1"/>
    </source>
</evidence>
<reference evidence="1 2" key="1">
    <citation type="submission" date="2020-02" db="EMBL/GenBank/DDBJ databases">
        <title>Draft genome sequence of Haematococcus lacustris strain NIES-144.</title>
        <authorList>
            <person name="Morimoto D."/>
            <person name="Nakagawa S."/>
            <person name="Yoshida T."/>
            <person name="Sawayama S."/>
        </authorList>
    </citation>
    <scope>NUCLEOTIDE SEQUENCE [LARGE SCALE GENOMIC DNA]</scope>
    <source>
        <strain evidence="1 2">NIES-144</strain>
    </source>
</reference>
<sequence length="87" mass="9205">MNLARLLAEGRMSGSTGALWRCPLGCPLAVPFGGSRLRAKVLRGGGNTRLHEARGPSTQGLSSSRSLQWHSSVCHVLSAAAYIRACE</sequence>
<accession>A0A6A0A5W5</accession>
<protein>
    <submittedName>
        <fullName evidence="1">Uncharacterized protein</fullName>
    </submittedName>
</protein>
<dbReference type="EMBL" id="BLLF01003664">
    <property type="protein sequence ID" value="GFH27896.1"/>
    <property type="molecule type" value="Genomic_DNA"/>
</dbReference>
<keyword evidence="2" id="KW-1185">Reference proteome</keyword>
<organism evidence="1 2">
    <name type="scientific">Haematococcus lacustris</name>
    <name type="common">Green alga</name>
    <name type="synonym">Haematococcus pluvialis</name>
    <dbReference type="NCBI Taxonomy" id="44745"/>
    <lineage>
        <taxon>Eukaryota</taxon>
        <taxon>Viridiplantae</taxon>
        <taxon>Chlorophyta</taxon>
        <taxon>core chlorophytes</taxon>
        <taxon>Chlorophyceae</taxon>
        <taxon>CS clade</taxon>
        <taxon>Chlamydomonadales</taxon>
        <taxon>Haematococcaceae</taxon>
        <taxon>Haematococcus</taxon>
    </lineage>
</organism>